<evidence type="ECO:0000313" key="3">
    <source>
        <dbReference type="EMBL" id="PKU79552.1"/>
    </source>
</evidence>
<evidence type="ECO:0000259" key="2">
    <source>
        <dbReference type="PROSITE" id="PS50004"/>
    </source>
</evidence>
<feature type="domain" description="C2" evidence="2">
    <location>
        <begin position="1"/>
        <end position="117"/>
    </location>
</feature>
<dbReference type="InterPro" id="IPR044750">
    <property type="entry name" value="C2_SRC2/BAP"/>
</dbReference>
<dbReference type="Pfam" id="PF00168">
    <property type="entry name" value="C2"/>
    <property type="match status" value="1"/>
</dbReference>
<dbReference type="InterPro" id="IPR000008">
    <property type="entry name" value="C2_dom"/>
</dbReference>
<dbReference type="CDD" id="cd04051">
    <property type="entry name" value="C2_SRC2_like"/>
    <property type="match status" value="1"/>
</dbReference>
<dbReference type="SMART" id="SM00239">
    <property type="entry name" value="C2"/>
    <property type="match status" value="1"/>
</dbReference>
<name>A0A2I0WV71_9ASPA</name>
<evidence type="ECO:0000313" key="4">
    <source>
        <dbReference type="Proteomes" id="UP000233837"/>
    </source>
</evidence>
<dbReference type="Proteomes" id="UP000233837">
    <property type="component" value="Unassembled WGS sequence"/>
</dbReference>
<reference evidence="3 4" key="1">
    <citation type="journal article" date="2016" name="Sci. Rep.">
        <title>The Dendrobium catenatum Lindl. genome sequence provides insights into polysaccharide synthase, floral development and adaptive evolution.</title>
        <authorList>
            <person name="Zhang G.Q."/>
            <person name="Xu Q."/>
            <person name="Bian C."/>
            <person name="Tsai W.C."/>
            <person name="Yeh C.M."/>
            <person name="Liu K.W."/>
            <person name="Yoshida K."/>
            <person name="Zhang L.S."/>
            <person name="Chang S.B."/>
            <person name="Chen F."/>
            <person name="Shi Y."/>
            <person name="Su Y.Y."/>
            <person name="Zhang Y.Q."/>
            <person name="Chen L.J."/>
            <person name="Yin Y."/>
            <person name="Lin M."/>
            <person name="Huang H."/>
            <person name="Deng H."/>
            <person name="Wang Z.W."/>
            <person name="Zhu S.L."/>
            <person name="Zhao X."/>
            <person name="Deng C."/>
            <person name="Niu S.C."/>
            <person name="Huang J."/>
            <person name="Wang M."/>
            <person name="Liu G.H."/>
            <person name="Yang H.J."/>
            <person name="Xiao X.J."/>
            <person name="Hsiao Y.Y."/>
            <person name="Wu W.L."/>
            <person name="Chen Y.Y."/>
            <person name="Mitsuda N."/>
            <person name="Ohme-Takagi M."/>
            <person name="Luo Y.B."/>
            <person name="Van de Peer Y."/>
            <person name="Liu Z.J."/>
        </authorList>
    </citation>
    <scope>NUCLEOTIDE SEQUENCE [LARGE SCALE GENOMIC DNA]</scope>
    <source>
        <tissue evidence="3">The whole plant</tissue>
    </source>
</reference>
<dbReference type="PANTHER" id="PTHR32246">
    <property type="entry name" value="INGRESSION PROTEIN FIC1"/>
    <property type="match status" value="1"/>
</dbReference>
<sequence length="289" mass="31876">MDRRSIALKSISCRGVQSFNLFQKPSTYAVVSIAAGNDGRRKQKRKQKTSADHEGGENPEWDQTIQFDFDDSDFKDLFLEFAIMAQGNLLLFGDKVIGKSRVPITDLSVGHPSDAFRHVSYQVRSPEGKPNGVLSFSYSLNLPEMEIRLPPPLDHGIPSAPPMDDYTPPPAQTTKSLYPPIPLPEAEPEDCFCYYNQPPPPDPPKYYYPLPPPPPASGYYPAFDRAVSSPVLNRDACLSVPVTANAGYYTPPTASIPPPMPAFGAYHPSSASSYTYPPSQDFCSYCNCK</sequence>
<feature type="region of interest" description="Disordered" evidence="1">
    <location>
        <begin position="39"/>
        <end position="62"/>
    </location>
</feature>
<reference evidence="3 4" key="2">
    <citation type="journal article" date="2017" name="Nature">
        <title>The Apostasia genome and the evolution of orchids.</title>
        <authorList>
            <person name="Zhang G.Q."/>
            <person name="Liu K.W."/>
            <person name="Li Z."/>
            <person name="Lohaus R."/>
            <person name="Hsiao Y.Y."/>
            <person name="Niu S.C."/>
            <person name="Wang J.Y."/>
            <person name="Lin Y.C."/>
            <person name="Xu Q."/>
            <person name="Chen L.J."/>
            <person name="Yoshida K."/>
            <person name="Fujiwara S."/>
            <person name="Wang Z.W."/>
            <person name="Zhang Y.Q."/>
            <person name="Mitsuda N."/>
            <person name="Wang M."/>
            <person name="Liu G.H."/>
            <person name="Pecoraro L."/>
            <person name="Huang H.X."/>
            <person name="Xiao X.J."/>
            <person name="Lin M."/>
            <person name="Wu X.Y."/>
            <person name="Wu W.L."/>
            <person name="Chen Y.Y."/>
            <person name="Chang S.B."/>
            <person name="Sakamoto S."/>
            <person name="Ohme-Takagi M."/>
            <person name="Yagi M."/>
            <person name="Zeng S.J."/>
            <person name="Shen C.Y."/>
            <person name="Yeh C.M."/>
            <person name="Luo Y.B."/>
            <person name="Tsai W.C."/>
            <person name="Van de Peer Y."/>
            <person name="Liu Z.J."/>
        </authorList>
    </citation>
    <scope>NUCLEOTIDE SEQUENCE [LARGE SCALE GENOMIC DNA]</scope>
    <source>
        <tissue evidence="3">The whole plant</tissue>
    </source>
</reference>
<evidence type="ECO:0000256" key="1">
    <source>
        <dbReference type="SAM" id="MobiDB-lite"/>
    </source>
</evidence>
<dbReference type="OrthoDB" id="1068731at2759"/>
<protein>
    <recommendedName>
        <fullName evidence="2">C2 domain-containing protein</fullName>
    </recommendedName>
</protein>
<dbReference type="AlphaFoldDB" id="A0A2I0WV71"/>
<dbReference type="Gene3D" id="2.60.40.150">
    <property type="entry name" value="C2 domain"/>
    <property type="match status" value="1"/>
</dbReference>
<keyword evidence="4" id="KW-1185">Reference proteome</keyword>
<organism evidence="3 4">
    <name type="scientific">Dendrobium catenatum</name>
    <dbReference type="NCBI Taxonomy" id="906689"/>
    <lineage>
        <taxon>Eukaryota</taxon>
        <taxon>Viridiplantae</taxon>
        <taxon>Streptophyta</taxon>
        <taxon>Embryophyta</taxon>
        <taxon>Tracheophyta</taxon>
        <taxon>Spermatophyta</taxon>
        <taxon>Magnoliopsida</taxon>
        <taxon>Liliopsida</taxon>
        <taxon>Asparagales</taxon>
        <taxon>Orchidaceae</taxon>
        <taxon>Epidendroideae</taxon>
        <taxon>Malaxideae</taxon>
        <taxon>Dendrobiinae</taxon>
        <taxon>Dendrobium</taxon>
    </lineage>
</organism>
<dbReference type="GO" id="GO:0006952">
    <property type="term" value="P:defense response"/>
    <property type="evidence" value="ECO:0007669"/>
    <property type="project" value="InterPro"/>
</dbReference>
<dbReference type="EMBL" id="KZ502442">
    <property type="protein sequence ID" value="PKU79552.1"/>
    <property type="molecule type" value="Genomic_DNA"/>
</dbReference>
<accession>A0A2I0WV71</accession>
<dbReference type="PROSITE" id="PS50004">
    <property type="entry name" value="C2"/>
    <property type="match status" value="1"/>
</dbReference>
<gene>
    <name evidence="3" type="ORF">MA16_Dca000898</name>
</gene>
<dbReference type="PANTHER" id="PTHR32246:SF169">
    <property type="entry name" value="PROTEIN SRC2-LIKE"/>
    <property type="match status" value="1"/>
</dbReference>
<dbReference type="SUPFAM" id="SSF49562">
    <property type="entry name" value="C2 domain (Calcium/lipid-binding domain, CaLB)"/>
    <property type="match status" value="1"/>
</dbReference>
<dbReference type="InterPro" id="IPR035892">
    <property type="entry name" value="C2_domain_sf"/>
</dbReference>
<proteinExistence type="predicted"/>